<dbReference type="EMBL" id="CP063767">
    <property type="protein sequence ID" value="QOY60182.1"/>
    <property type="molecule type" value="Genomic_DNA"/>
</dbReference>
<organism evidence="2 3">
    <name type="scientific">Thermophilibacter immobilis</name>
    <dbReference type="NCBI Taxonomy" id="2779519"/>
    <lineage>
        <taxon>Bacteria</taxon>
        <taxon>Bacillati</taxon>
        <taxon>Actinomycetota</taxon>
        <taxon>Coriobacteriia</taxon>
        <taxon>Coriobacteriales</taxon>
        <taxon>Atopobiaceae</taxon>
        <taxon>Thermophilibacter</taxon>
    </lineage>
</organism>
<evidence type="ECO:0000313" key="3">
    <source>
        <dbReference type="Proteomes" id="UP000593735"/>
    </source>
</evidence>
<evidence type="ECO:0000313" key="2">
    <source>
        <dbReference type="EMBL" id="QOY60182.1"/>
    </source>
</evidence>
<keyword evidence="1" id="KW-0812">Transmembrane</keyword>
<keyword evidence="1" id="KW-1133">Transmembrane helix</keyword>
<reference evidence="2 3" key="1">
    <citation type="submission" date="2020-10" db="EMBL/GenBank/DDBJ databases">
        <title>Olsenella immobilis sp.nov., isolated from the mud in a fermentation cellar used for the production of Chinese strong-flavoured liquor.</title>
        <authorList>
            <person name="Lu L."/>
        </authorList>
    </citation>
    <scope>NUCLEOTIDE SEQUENCE [LARGE SCALE GENOMIC DNA]</scope>
    <source>
        <strain evidence="2 3">LZLJ-2</strain>
    </source>
</reference>
<accession>A0A7S7RU84</accession>
<dbReference type="KEGG" id="tio:INP52_07110"/>
<name>A0A7S7RU84_9ACTN</name>
<feature type="transmembrane region" description="Helical" evidence="1">
    <location>
        <begin position="21"/>
        <end position="45"/>
    </location>
</feature>
<keyword evidence="1" id="KW-0472">Membrane</keyword>
<dbReference type="Proteomes" id="UP000593735">
    <property type="component" value="Chromosome"/>
</dbReference>
<gene>
    <name evidence="2" type="ORF">INP52_07110</name>
</gene>
<protein>
    <submittedName>
        <fullName evidence="2">Uncharacterized protein</fullName>
    </submittedName>
</protein>
<sequence>MPLGFIPILMPLHCVLKMVEYRLAPIMMCPLLILVCVAAFVTWALGELGVSHDAYGRAQPRELPLRI</sequence>
<dbReference type="RefSeq" id="WP_194370360.1">
    <property type="nucleotide sequence ID" value="NZ_CP063767.1"/>
</dbReference>
<dbReference type="AlphaFoldDB" id="A0A7S7RU84"/>
<evidence type="ECO:0000256" key="1">
    <source>
        <dbReference type="SAM" id="Phobius"/>
    </source>
</evidence>
<keyword evidence="3" id="KW-1185">Reference proteome</keyword>
<proteinExistence type="predicted"/>